<evidence type="ECO:0000313" key="1">
    <source>
        <dbReference type="EMBL" id="NML48523.1"/>
    </source>
</evidence>
<comment type="caution">
    <text evidence="1">The sequence shown here is derived from an EMBL/GenBank/DDBJ whole genome shotgun (WGS) entry which is preliminary data.</text>
</comment>
<gene>
    <name evidence="1" type="ORF">HHL11_32565</name>
</gene>
<name>A0A848HJ34_9BURK</name>
<dbReference type="EMBL" id="JABBFX010000006">
    <property type="protein sequence ID" value="NML48523.1"/>
    <property type="molecule type" value="Genomic_DNA"/>
</dbReference>
<reference evidence="1 2" key="1">
    <citation type="submission" date="2020-04" db="EMBL/GenBank/DDBJ databases">
        <title>Ramlibacter sp. G-1-2-2 isolated from soil.</title>
        <authorList>
            <person name="Dahal R.H."/>
        </authorList>
    </citation>
    <scope>NUCLEOTIDE SEQUENCE [LARGE SCALE GENOMIC DNA]</scope>
    <source>
        <strain evidence="1 2">G-1-2-2</strain>
    </source>
</reference>
<keyword evidence="2" id="KW-1185">Reference proteome</keyword>
<proteinExistence type="predicted"/>
<evidence type="ECO:0000313" key="2">
    <source>
        <dbReference type="Proteomes" id="UP000541185"/>
    </source>
</evidence>
<sequence>MRFSSVFQLPLPQRLAAEAPAPVRADETPVPPVLIPELPEDLDQRVRLVGEWQLGEA</sequence>
<dbReference type="Proteomes" id="UP000541185">
    <property type="component" value="Unassembled WGS sequence"/>
</dbReference>
<protein>
    <submittedName>
        <fullName evidence="1">Uncharacterized protein</fullName>
    </submittedName>
</protein>
<dbReference type="AlphaFoldDB" id="A0A848HJ34"/>
<organism evidence="1 2">
    <name type="scientific">Ramlibacter agri</name>
    <dbReference type="NCBI Taxonomy" id="2728837"/>
    <lineage>
        <taxon>Bacteria</taxon>
        <taxon>Pseudomonadati</taxon>
        <taxon>Pseudomonadota</taxon>
        <taxon>Betaproteobacteria</taxon>
        <taxon>Burkholderiales</taxon>
        <taxon>Comamonadaceae</taxon>
        <taxon>Ramlibacter</taxon>
    </lineage>
</organism>
<accession>A0A848HJ34</accession>